<dbReference type="Proteomes" id="UP001634154">
    <property type="component" value="Unassembled WGS sequence"/>
</dbReference>
<evidence type="ECO:0000313" key="4">
    <source>
        <dbReference type="Proteomes" id="UP001634154"/>
    </source>
</evidence>
<dbReference type="RefSeq" id="WP_409357816.1">
    <property type="nucleotide sequence ID" value="NZ_JBJXVJ010000004.1"/>
</dbReference>
<dbReference type="InterPro" id="IPR005151">
    <property type="entry name" value="Tail-specific_protease"/>
</dbReference>
<name>A0ABW9K6S6_9FLAO</name>
<evidence type="ECO:0000259" key="2">
    <source>
        <dbReference type="SMART" id="SM00245"/>
    </source>
</evidence>
<keyword evidence="1" id="KW-0732">Signal</keyword>
<dbReference type="SMART" id="SM00245">
    <property type="entry name" value="TSPc"/>
    <property type="match status" value="1"/>
</dbReference>
<comment type="caution">
    <text evidence="3">The sequence shown here is derived from an EMBL/GenBank/DDBJ whole genome shotgun (WGS) entry which is preliminary data.</text>
</comment>
<dbReference type="InterPro" id="IPR029045">
    <property type="entry name" value="ClpP/crotonase-like_dom_sf"/>
</dbReference>
<feature type="signal peptide" evidence="1">
    <location>
        <begin position="1"/>
        <end position="21"/>
    </location>
</feature>
<sequence>MKKMIISAALLVAGITIQAQLQNPDFEETENNLPIGWKNKPSELYLVKSDDAVKYSGKSALQISSISNAPKAMQTFSQIIPIPGSGIRKVRLSGYIRSENTEGKIALWTQVWNAEKTMIDFGNSDTQNNIVVSNTDWKEYTLEFLVDDMARNFVFGGLLQGNGKVWFDQFSVTEVPFSDKASSKKALAYIDEFKNIVKKNSIFKDKINWTLMEQNLHKMSKDMETVEDTDPTILYIMKTLRNVGDNHSFIDSKENVEKKNVSNPTAIEPESKLMDQHIGYVMVPGFSSLSKEVGSSFAEKIQGMIRKLDTENQIKGWIVDLRRNMGGNMYPMITGLGPLTGEGTLGYFASGKGKSAWSYKKGSSGGMTVSNPYYLKNPDTKIAVLIGPYTGSSGEATTLSFIGKKNVRTFGQPSAGYTSGNQSFRLSDGRNLLLASSYEMDRTGKEYREKIQPDVSVVPSESKENDADVAEAVQWILK</sequence>
<keyword evidence="4" id="KW-1185">Reference proteome</keyword>
<dbReference type="Gene3D" id="2.60.120.260">
    <property type="entry name" value="Galactose-binding domain-like"/>
    <property type="match status" value="1"/>
</dbReference>
<evidence type="ECO:0000313" key="3">
    <source>
        <dbReference type="EMBL" id="MFN1219015.1"/>
    </source>
</evidence>
<reference evidence="3 4" key="1">
    <citation type="submission" date="2024-12" db="EMBL/GenBank/DDBJ databases">
        <title>Draft genome sequence of Chryseobacterium kwangjuense AG447.</title>
        <authorList>
            <person name="Cheptsov V.S."/>
            <person name="Belov A."/>
            <person name="Zavarzina A.G."/>
        </authorList>
    </citation>
    <scope>NUCLEOTIDE SEQUENCE [LARGE SCALE GENOMIC DNA]</scope>
    <source>
        <strain evidence="3 4">AG447</strain>
    </source>
</reference>
<evidence type="ECO:0000256" key="1">
    <source>
        <dbReference type="SAM" id="SignalP"/>
    </source>
</evidence>
<proteinExistence type="predicted"/>
<organism evidence="3 4">
    <name type="scientific">Chryseobacterium kwangjuense</name>
    <dbReference type="NCBI Taxonomy" id="267125"/>
    <lineage>
        <taxon>Bacteria</taxon>
        <taxon>Pseudomonadati</taxon>
        <taxon>Bacteroidota</taxon>
        <taxon>Flavobacteriia</taxon>
        <taxon>Flavobacteriales</taxon>
        <taxon>Weeksellaceae</taxon>
        <taxon>Chryseobacterium group</taxon>
        <taxon>Chryseobacterium</taxon>
    </lineage>
</organism>
<dbReference type="Pfam" id="PF03572">
    <property type="entry name" value="Peptidase_S41"/>
    <property type="match status" value="1"/>
</dbReference>
<gene>
    <name evidence="3" type="ORF">ACKW6Q_18770</name>
</gene>
<dbReference type="Gene3D" id="3.90.226.10">
    <property type="entry name" value="2-enoyl-CoA Hydratase, Chain A, domain 1"/>
    <property type="match status" value="1"/>
</dbReference>
<feature type="domain" description="Tail specific protease" evidence="2">
    <location>
        <begin position="229"/>
        <end position="458"/>
    </location>
</feature>
<feature type="chain" id="PRO_5046835432" evidence="1">
    <location>
        <begin position="22"/>
        <end position="478"/>
    </location>
</feature>
<protein>
    <submittedName>
        <fullName evidence="3">S41 family peptidase</fullName>
    </submittedName>
</protein>
<accession>A0ABW9K6S6</accession>
<dbReference type="EMBL" id="JBJXVJ010000004">
    <property type="protein sequence ID" value="MFN1219015.1"/>
    <property type="molecule type" value="Genomic_DNA"/>
</dbReference>
<dbReference type="SUPFAM" id="SSF52096">
    <property type="entry name" value="ClpP/crotonase"/>
    <property type="match status" value="1"/>
</dbReference>